<feature type="transmembrane region" description="Helical" evidence="6">
    <location>
        <begin position="175"/>
        <end position="193"/>
    </location>
</feature>
<keyword evidence="4 6" id="KW-1133">Transmembrane helix</keyword>
<accession>A0ABY7YK99</accession>
<proteinExistence type="predicted"/>
<dbReference type="PANTHER" id="PTHR42709">
    <property type="entry name" value="ALKALINE PHOSPHATASE LIKE PROTEIN"/>
    <property type="match status" value="1"/>
</dbReference>
<dbReference type="RefSeq" id="WP_282218126.1">
    <property type="nucleotide sequence ID" value="NZ_CP118246.1"/>
</dbReference>
<evidence type="ECO:0000256" key="4">
    <source>
        <dbReference type="ARBA" id="ARBA00022989"/>
    </source>
</evidence>
<evidence type="ECO:0000256" key="2">
    <source>
        <dbReference type="ARBA" id="ARBA00022475"/>
    </source>
</evidence>
<gene>
    <name evidence="8" type="ORF">PSQ19_13305</name>
</gene>
<dbReference type="Pfam" id="PF09335">
    <property type="entry name" value="VTT_dom"/>
    <property type="match status" value="1"/>
</dbReference>
<feature type="transmembrane region" description="Helical" evidence="6">
    <location>
        <begin position="50"/>
        <end position="71"/>
    </location>
</feature>
<keyword evidence="5 6" id="KW-0472">Membrane</keyword>
<reference evidence="8 9" key="1">
    <citation type="submission" date="2023-02" db="EMBL/GenBank/DDBJ databases">
        <title>Devosia algicola sp. nov., isolated from the phycosphere of marine algae.</title>
        <authorList>
            <person name="Kim J.M."/>
            <person name="Lee J.K."/>
            <person name="Choi B.J."/>
            <person name="Bayburt H."/>
            <person name="Jeon C.O."/>
        </authorList>
    </citation>
    <scope>NUCLEOTIDE SEQUENCE [LARGE SCALE GENOMIC DNA]</scope>
    <source>
        <strain evidence="8 9">G20-9</strain>
    </source>
</reference>
<protein>
    <submittedName>
        <fullName evidence="8">DedA family protein</fullName>
    </submittedName>
</protein>
<evidence type="ECO:0000256" key="1">
    <source>
        <dbReference type="ARBA" id="ARBA00004651"/>
    </source>
</evidence>
<feature type="domain" description="VTT" evidence="7">
    <location>
        <begin position="30"/>
        <end position="160"/>
    </location>
</feature>
<keyword evidence="3 6" id="KW-0812">Transmembrane</keyword>
<organism evidence="8 9">
    <name type="scientific">Devosia algicola</name>
    <dbReference type="NCBI Taxonomy" id="3026418"/>
    <lineage>
        <taxon>Bacteria</taxon>
        <taxon>Pseudomonadati</taxon>
        <taxon>Pseudomonadota</taxon>
        <taxon>Alphaproteobacteria</taxon>
        <taxon>Hyphomicrobiales</taxon>
        <taxon>Devosiaceae</taxon>
        <taxon>Devosia</taxon>
    </lineage>
</organism>
<comment type="subcellular location">
    <subcellularLocation>
        <location evidence="1">Cell membrane</location>
        <topology evidence="1">Multi-pass membrane protein</topology>
    </subcellularLocation>
</comment>
<dbReference type="Proteomes" id="UP001220530">
    <property type="component" value="Chromosome"/>
</dbReference>
<evidence type="ECO:0000256" key="6">
    <source>
        <dbReference type="SAM" id="Phobius"/>
    </source>
</evidence>
<dbReference type="InterPro" id="IPR051311">
    <property type="entry name" value="DedA_domain"/>
</dbReference>
<evidence type="ECO:0000256" key="3">
    <source>
        <dbReference type="ARBA" id="ARBA00022692"/>
    </source>
</evidence>
<name>A0ABY7YK99_9HYPH</name>
<keyword evidence="9" id="KW-1185">Reference proteome</keyword>
<evidence type="ECO:0000256" key="5">
    <source>
        <dbReference type="ARBA" id="ARBA00023136"/>
    </source>
</evidence>
<sequence length="202" mass="22279">MSEWIISVVTDWGYVGVFLMMVLENIFPPIPSELIMPFAGFAAANGDLNMIGVVLAGTAGSILGTLAWYYAARLLGLERFRALCNWFGRFATVSEQDIDSAVHWFDRYGRWAVLFGRLIPAIRTLISVPAGLAAMSLPQFLVVSTIGTALWTAILTGAGYVLHDNYDLVEGWLDPVTTGVIILVVVIYVYRFVTWKPIRSIG</sequence>
<feature type="transmembrane region" description="Helical" evidence="6">
    <location>
        <begin position="140"/>
        <end position="163"/>
    </location>
</feature>
<dbReference type="PANTHER" id="PTHR42709:SF6">
    <property type="entry name" value="UNDECAPRENYL PHOSPHATE TRANSPORTER A"/>
    <property type="match status" value="1"/>
</dbReference>
<feature type="transmembrane region" description="Helical" evidence="6">
    <location>
        <begin position="12"/>
        <end position="30"/>
    </location>
</feature>
<evidence type="ECO:0000313" key="9">
    <source>
        <dbReference type="Proteomes" id="UP001220530"/>
    </source>
</evidence>
<evidence type="ECO:0000313" key="8">
    <source>
        <dbReference type="EMBL" id="WDR01716.1"/>
    </source>
</evidence>
<dbReference type="InterPro" id="IPR032816">
    <property type="entry name" value="VTT_dom"/>
</dbReference>
<keyword evidence="2" id="KW-1003">Cell membrane</keyword>
<dbReference type="EMBL" id="CP118246">
    <property type="protein sequence ID" value="WDR01716.1"/>
    <property type="molecule type" value="Genomic_DNA"/>
</dbReference>
<evidence type="ECO:0000259" key="7">
    <source>
        <dbReference type="Pfam" id="PF09335"/>
    </source>
</evidence>